<name>A0A1I7LC52_9BACL</name>
<dbReference type="Proteomes" id="UP000183508">
    <property type="component" value="Unassembled WGS sequence"/>
</dbReference>
<accession>A0A1I7LC52</accession>
<evidence type="ECO:0000313" key="1">
    <source>
        <dbReference type="EMBL" id="SFV07275.1"/>
    </source>
</evidence>
<dbReference type="STRING" id="392015.SAMN05421543_1354"/>
<dbReference type="AlphaFoldDB" id="A0A1I7LC52"/>
<sequence length="272" mass="30740">MAPSFQLVIENLKKSAHGVPVRLYGQLLDDLQSVIYLLGANVEGIHLSSKGPLPASLVDTYTLEVKAEHAGSFAAEVAFAEPQGLDVFDEPRREVLLQLEHLCRAIANRDNERLYQIIPNALLRRKLLRAFRSLTAQLGRDFSASLQLGESSRRWHFDAEAPQWIDQILTRVSEKSRLEMWGQLIELRVVDEFRFTLLSAGKEIKCSFDEELLENIIPCIGQPVSLTGEGIWSERGLERVVLQGLQRLRPGEVEMSVITCGKDRYYLKVSVK</sequence>
<dbReference type="OrthoDB" id="955832at2"/>
<organism evidence="1 2">
    <name type="scientific">Alicyclobacillus macrosporangiidus</name>
    <dbReference type="NCBI Taxonomy" id="392015"/>
    <lineage>
        <taxon>Bacteria</taxon>
        <taxon>Bacillati</taxon>
        <taxon>Bacillota</taxon>
        <taxon>Bacilli</taxon>
        <taxon>Bacillales</taxon>
        <taxon>Alicyclobacillaceae</taxon>
        <taxon>Alicyclobacillus</taxon>
    </lineage>
</organism>
<protein>
    <submittedName>
        <fullName evidence="1">Uncharacterized protein</fullName>
    </submittedName>
</protein>
<dbReference type="RefSeq" id="WP_074956505.1">
    <property type="nucleotide sequence ID" value="NZ_FPBV01000035.1"/>
</dbReference>
<reference evidence="2" key="1">
    <citation type="submission" date="2016-10" db="EMBL/GenBank/DDBJ databases">
        <authorList>
            <person name="Varghese N."/>
        </authorList>
    </citation>
    <scope>NUCLEOTIDE SEQUENCE [LARGE SCALE GENOMIC DNA]</scope>
    <source>
        <strain evidence="2">DSM 17980</strain>
    </source>
</reference>
<dbReference type="EMBL" id="FPBV01000035">
    <property type="protein sequence ID" value="SFV07275.1"/>
    <property type="molecule type" value="Genomic_DNA"/>
</dbReference>
<keyword evidence="2" id="KW-1185">Reference proteome</keyword>
<gene>
    <name evidence="1" type="ORF">SAMN05421543_1354</name>
</gene>
<proteinExistence type="predicted"/>
<evidence type="ECO:0000313" key="2">
    <source>
        <dbReference type="Proteomes" id="UP000183508"/>
    </source>
</evidence>